<keyword evidence="4 6" id="KW-0949">S-adenosyl-L-methionine</keyword>
<dbReference type="OrthoDB" id="514248at2759"/>
<evidence type="ECO:0000256" key="2">
    <source>
        <dbReference type="ARBA" id="ARBA00022603"/>
    </source>
</evidence>
<evidence type="ECO:0000256" key="1">
    <source>
        <dbReference type="ARBA" id="ARBA00005878"/>
    </source>
</evidence>
<dbReference type="SUPFAM" id="SSF53335">
    <property type="entry name" value="S-adenosyl-L-methionine-dependent methyltransferases"/>
    <property type="match status" value="1"/>
</dbReference>
<dbReference type="EC" id="2.1.1.-" evidence="5"/>
<dbReference type="AlphaFoldDB" id="A0A1C7NKB7"/>
<dbReference type="PANTHER" id="PTHR13393:SF0">
    <property type="entry name" value="RNA N6-ADENOSINE-METHYLTRANSFERASE METTL16"/>
    <property type="match status" value="1"/>
</dbReference>
<sequence>MHPKNIYNKEPNFGQLAKEFPSFKSYVQSDSKGRYYIDFKNASAVKELCVCLLKKDFDLQVDFPLDTLCPAIPNRLNYILWLEDLMHDTWPKDQPIHGIDIGIGASCIYPLLGCATHPDWSFLGTEIEERSLESAKANVEHNQLTERIKIHHTLDPKRIFPDLDPSISYAFCMCNPPFYRDQKEIEEGAINKQLEPSAVCTGATHEMVTEGGEAGFIGRMILESLVLKKKIRWYTSMVGLKRTLRPLIRLLHDHGITNYTVTRFDQGKTVRWALGWSFYPEPPQTAYQLSAWRPVYQFGTQLPKPSLFVIESLIAILEDLAIEYEPHKEEEEDESYWMATCTATINTWSRQARRMMKKKQKITTTLEQPFVFCFDISPVSQDRSICQIRCE</sequence>
<dbReference type="Proteomes" id="UP000093000">
    <property type="component" value="Unassembled WGS sequence"/>
</dbReference>
<keyword evidence="8" id="KW-1185">Reference proteome</keyword>
<dbReference type="STRING" id="101091.A0A1C7NKB7"/>
<comment type="similarity">
    <text evidence="1 5">Belongs to the methyltransferase superfamily. METTL16/RlmF family.</text>
</comment>
<feature type="binding site" evidence="6">
    <location>
        <position position="126"/>
    </location>
    <ligand>
        <name>S-adenosyl-L-methionine</name>
        <dbReference type="ChEBI" id="CHEBI:59789"/>
    </ligand>
</feature>
<evidence type="ECO:0000256" key="3">
    <source>
        <dbReference type="ARBA" id="ARBA00022679"/>
    </source>
</evidence>
<dbReference type="GO" id="GO:0120049">
    <property type="term" value="P:snRNA (adenine-N6)-methylation"/>
    <property type="evidence" value="ECO:0007669"/>
    <property type="project" value="EnsemblFungi"/>
</dbReference>
<dbReference type="InterPro" id="IPR017182">
    <property type="entry name" value="METTL16/PsiM"/>
</dbReference>
<dbReference type="Pfam" id="PF05971">
    <property type="entry name" value="Methyltransf_10"/>
    <property type="match status" value="1"/>
</dbReference>
<keyword evidence="2 5" id="KW-0489">Methyltransferase</keyword>
<dbReference type="GO" id="GO:0005634">
    <property type="term" value="C:nucleus"/>
    <property type="evidence" value="ECO:0007669"/>
    <property type="project" value="TreeGrafter"/>
</dbReference>
<evidence type="ECO:0000256" key="6">
    <source>
        <dbReference type="PIRSR" id="PIRSR037350-1"/>
    </source>
</evidence>
<feature type="binding site" evidence="6">
    <location>
        <position position="75"/>
    </location>
    <ligand>
        <name>S-adenosyl-L-methionine</name>
        <dbReference type="ChEBI" id="CHEBI:59789"/>
    </ligand>
</feature>
<proteinExistence type="inferred from homology"/>
<dbReference type="EMBL" id="LUGH01000088">
    <property type="protein sequence ID" value="OBZ89571.1"/>
    <property type="molecule type" value="Genomic_DNA"/>
</dbReference>
<dbReference type="Gene3D" id="3.40.50.150">
    <property type="entry name" value="Vaccinia Virus protein VP39"/>
    <property type="match status" value="1"/>
</dbReference>
<keyword evidence="3 5" id="KW-0808">Transferase</keyword>
<feature type="binding site" evidence="6">
    <location>
        <position position="175"/>
    </location>
    <ligand>
        <name>S-adenosyl-L-methionine</name>
        <dbReference type="ChEBI" id="CHEBI:59789"/>
    </ligand>
</feature>
<dbReference type="GO" id="GO:0120048">
    <property type="term" value="F:U6 snRNA (adenine-(43)-N(6))-methyltransferase activity"/>
    <property type="evidence" value="ECO:0007669"/>
    <property type="project" value="EnsemblFungi"/>
</dbReference>
<evidence type="ECO:0000256" key="5">
    <source>
        <dbReference type="PIRNR" id="PIRNR037350"/>
    </source>
</evidence>
<dbReference type="InterPro" id="IPR010286">
    <property type="entry name" value="METTL16/RlmF"/>
</dbReference>
<evidence type="ECO:0000313" key="8">
    <source>
        <dbReference type="Proteomes" id="UP000093000"/>
    </source>
</evidence>
<accession>A0A1C7NKB7</accession>
<dbReference type="InParanoid" id="A0A1C7NKB7"/>
<protein>
    <recommendedName>
        <fullName evidence="5">U6 small nuclear RNA (adenine-(43)-N(6))-methyltransferase</fullName>
        <ecNumber evidence="5">2.1.1.-</ecNumber>
    </recommendedName>
</protein>
<dbReference type="GO" id="GO:0000398">
    <property type="term" value="P:mRNA splicing, via spliceosome"/>
    <property type="evidence" value="ECO:0007669"/>
    <property type="project" value="EnsemblFungi"/>
</dbReference>
<reference evidence="7 8" key="1">
    <citation type="submission" date="2016-03" db="EMBL/GenBank/DDBJ databases">
        <title>Choanephora cucurbitarum.</title>
        <authorList>
            <person name="Min B."/>
            <person name="Park H."/>
            <person name="Park J.-H."/>
            <person name="Shin H.-D."/>
            <person name="Choi I.-G."/>
        </authorList>
    </citation>
    <scope>NUCLEOTIDE SEQUENCE [LARGE SCALE GENOMIC DNA]</scope>
    <source>
        <strain evidence="7 8">KUS-F28377</strain>
    </source>
</reference>
<dbReference type="GO" id="GO:0070475">
    <property type="term" value="P:rRNA base methylation"/>
    <property type="evidence" value="ECO:0007669"/>
    <property type="project" value="TreeGrafter"/>
</dbReference>
<dbReference type="PIRSF" id="PIRSF037350">
    <property type="entry name" value="Mtase_ZK1128_prd"/>
    <property type="match status" value="1"/>
</dbReference>
<evidence type="ECO:0000256" key="4">
    <source>
        <dbReference type="ARBA" id="ARBA00022691"/>
    </source>
</evidence>
<evidence type="ECO:0000313" key="7">
    <source>
        <dbReference type="EMBL" id="OBZ89571.1"/>
    </source>
</evidence>
<comment type="caution">
    <text evidence="7">The sequence shown here is derived from an EMBL/GenBank/DDBJ whole genome shotgun (WGS) entry which is preliminary data.</text>
</comment>
<dbReference type="PANTHER" id="PTHR13393">
    <property type="entry name" value="SAM-DEPENDENT METHYLTRANSFERASE"/>
    <property type="match status" value="1"/>
</dbReference>
<name>A0A1C7NKB7_9FUNG</name>
<dbReference type="FunCoup" id="A0A1C7NKB7">
    <property type="interactions" value="267"/>
</dbReference>
<gene>
    <name evidence="7" type="primary">mettl16</name>
    <name evidence="7" type="ORF">A0J61_02372</name>
</gene>
<organism evidence="7 8">
    <name type="scientific">Choanephora cucurbitarum</name>
    <dbReference type="NCBI Taxonomy" id="101091"/>
    <lineage>
        <taxon>Eukaryota</taxon>
        <taxon>Fungi</taxon>
        <taxon>Fungi incertae sedis</taxon>
        <taxon>Mucoromycota</taxon>
        <taxon>Mucoromycotina</taxon>
        <taxon>Mucoromycetes</taxon>
        <taxon>Mucorales</taxon>
        <taxon>Mucorineae</taxon>
        <taxon>Choanephoraceae</taxon>
        <taxon>Choanephoroideae</taxon>
        <taxon>Choanephora</taxon>
    </lineage>
</organism>
<feature type="binding site" evidence="6">
    <location>
        <position position="102"/>
    </location>
    <ligand>
        <name>S-adenosyl-L-methionine</name>
        <dbReference type="ChEBI" id="CHEBI:59789"/>
    </ligand>
</feature>
<dbReference type="InterPro" id="IPR029063">
    <property type="entry name" value="SAM-dependent_MTases_sf"/>
</dbReference>